<sequence length="450" mass="50035">MSRFTLKILLLYGLGISSTNGYGQDRTGLQDTALKVIPPVWNLASCLQYAKTNNIQIRSLILNKKSAVEDQLQAKSALLPNLSGSASQSFNHYNVTQNTSSNVINTSGSYGLNSSWTLYRGGFLKTDIKQKELSVQSAGLSILETENDITLQITQAYLSILVDKESIVYNKDLVKTSEAQLAQSKDRFKVGAAARKEVVQFEAQLATDNYNLTASQNAERQDKITLKQLLQLPETRDFDIVKPDTLITTPNIPDLNTVQDYALKNRPEIKNAELGIQISDLNLIKAKSGFKPTLSLGAAIGSNYANDPNYNYFKQLNNNFNQQAGLTLSIPIFTNRINKTNVAKARIDLQQSQLTLENTKTTLALTTEKALITAQNSQNQLVSATEQLKYNTEVFRIASQELKIGAANIVDFYQQRNLYVQAMQAYIQAKYNAILAAKIYEFYLGTPIKL</sequence>
<name>A0ABR6ETW4_9SPHI</name>
<dbReference type="InterPro" id="IPR051906">
    <property type="entry name" value="TolC-like"/>
</dbReference>
<accession>A0ABR6ETW4</accession>
<evidence type="ECO:0000313" key="8">
    <source>
        <dbReference type="EMBL" id="MBB2148710.1"/>
    </source>
</evidence>
<dbReference type="Pfam" id="PF02321">
    <property type="entry name" value="OEP"/>
    <property type="match status" value="2"/>
</dbReference>
<protein>
    <submittedName>
        <fullName evidence="8">TolC family protein</fullName>
    </submittedName>
</protein>
<comment type="subcellular location">
    <subcellularLocation>
        <location evidence="1">Cell outer membrane</location>
    </subcellularLocation>
</comment>
<reference evidence="8 9" key="1">
    <citation type="submission" date="2019-11" db="EMBL/GenBank/DDBJ databases">
        <title>Description of Pedobacter sp. LMG 31462T.</title>
        <authorList>
            <person name="Carlier A."/>
            <person name="Qi S."/>
            <person name="Vandamme P."/>
        </authorList>
    </citation>
    <scope>NUCLEOTIDE SEQUENCE [LARGE SCALE GENOMIC DNA]</scope>
    <source>
        <strain evidence="8 9">LMG 31462</strain>
    </source>
</reference>
<evidence type="ECO:0000256" key="6">
    <source>
        <dbReference type="ARBA" id="ARBA00023136"/>
    </source>
</evidence>
<dbReference type="Gene3D" id="1.20.1600.10">
    <property type="entry name" value="Outer membrane efflux proteins (OEP)"/>
    <property type="match status" value="1"/>
</dbReference>
<comment type="caution">
    <text evidence="8">The sequence shown here is derived from an EMBL/GenBank/DDBJ whole genome shotgun (WGS) entry which is preliminary data.</text>
</comment>
<keyword evidence="9" id="KW-1185">Reference proteome</keyword>
<evidence type="ECO:0000256" key="3">
    <source>
        <dbReference type="ARBA" id="ARBA00022448"/>
    </source>
</evidence>
<evidence type="ECO:0000256" key="5">
    <source>
        <dbReference type="ARBA" id="ARBA00022692"/>
    </source>
</evidence>
<evidence type="ECO:0000256" key="7">
    <source>
        <dbReference type="ARBA" id="ARBA00023237"/>
    </source>
</evidence>
<dbReference type="RefSeq" id="WP_182954960.1">
    <property type="nucleotide sequence ID" value="NZ_WNXC01000001.1"/>
</dbReference>
<keyword evidence="4" id="KW-1134">Transmembrane beta strand</keyword>
<organism evidence="8 9">
    <name type="scientific">Pedobacter gandavensis</name>
    <dbReference type="NCBI Taxonomy" id="2679963"/>
    <lineage>
        <taxon>Bacteria</taxon>
        <taxon>Pseudomonadati</taxon>
        <taxon>Bacteroidota</taxon>
        <taxon>Sphingobacteriia</taxon>
        <taxon>Sphingobacteriales</taxon>
        <taxon>Sphingobacteriaceae</taxon>
        <taxon>Pedobacter</taxon>
    </lineage>
</organism>
<dbReference type="Proteomes" id="UP000636110">
    <property type="component" value="Unassembled WGS sequence"/>
</dbReference>
<keyword evidence="5" id="KW-0812">Transmembrane</keyword>
<evidence type="ECO:0000256" key="2">
    <source>
        <dbReference type="ARBA" id="ARBA00007613"/>
    </source>
</evidence>
<comment type="similarity">
    <text evidence="2">Belongs to the outer membrane factor (OMF) (TC 1.B.17) family.</text>
</comment>
<keyword evidence="7" id="KW-0998">Cell outer membrane</keyword>
<dbReference type="InterPro" id="IPR003423">
    <property type="entry name" value="OMP_efflux"/>
</dbReference>
<evidence type="ECO:0000313" key="9">
    <source>
        <dbReference type="Proteomes" id="UP000636110"/>
    </source>
</evidence>
<keyword evidence="6" id="KW-0472">Membrane</keyword>
<gene>
    <name evidence="8" type="ORF">GM920_07280</name>
</gene>
<dbReference type="PANTHER" id="PTHR30026:SF20">
    <property type="entry name" value="OUTER MEMBRANE PROTEIN TOLC"/>
    <property type="match status" value="1"/>
</dbReference>
<evidence type="ECO:0000256" key="1">
    <source>
        <dbReference type="ARBA" id="ARBA00004442"/>
    </source>
</evidence>
<keyword evidence="3" id="KW-0813">Transport</keyword>
<dbReference type="EMBL" id="WNXC01000001">
    <property type="protein sequence ID" value="MBB2148710.1"/>
    <property type="molecule type" value="Genomic_DNA"/>
</dbReference>
<evidence type="ECO:0000256" key="4">
    <source>
        <dbReference type="ARBA" id="ARBA00022452"/>
    </source>
</evidence>
<dbReference type="SUPFAM" id="SSF56954">
    <property type="entry name" value="Outer membrane efflux proteins (OEP)"/>
    <property type="match status" value="1"/>
</dbReference>
<dbReference type="PANTHER" id="PTHR30026">
    <property type="entry name" value="OUTER MEMBRANE PROTEIN TOLC"/>
    <property type="match status" value="1"/>
</dbReference>
<proteinExistence type="inferred from homology"/>